<proteinExistence type="predicted"/>
<accession>A0ABD0RKJ9</accession>
<dbReference type="EMBL" id="JAMKFB020000003">
    <property type="protein sequence ID" value="KAL0199069.1"/>
    <property type="molecule type" value="Genomic_DNA"/>
</dbReference>
<keyword evidence="2" id="KW-1185">Reference proteome</keyword>
<dbReference type="Proteomes" id="UP001529510">
    <property type="component" value="Unassembled WGS sequence"/>
</dbReference>
<sequence>WLPHCAWRKGPFKGLGKLRNRGRRLWCTGRFCCLPYPGANVASKADMTPRFTPRREQELFFHPL</sequence>
<reference evidence="1 2" key="1">
    <citation type="submission" date="2024-05" db="EMBL/GenBank/DDBJ databases">
        <title>Genome sequencing and assembly of Indian major carp, Cirrhinus mrigala (Hamilton, 1822).</title>
        <authorList>
            <person name="Mohindra V."/>
            <person name="Chowdhury L.M."/>
            <person name="Lal K."/>
            <person name="Jena J.K."/>
        </authorList>
    </citation>
    <scope>NUCLEOTIDE SEQUENCE [LARGE SCALE GENOMIC DNA]</scope>
    <source>
        <strain evidence="1">CM1030</strain>
        <tissue evidence="1">Blood</tissue>
    </source>
</reference>
<protein>
    <submittedName>
        <fullName evidence="1">Uncharacterized protein</fullName>
    </submittedName>
</protein>
<evidence type="ECO:0000313" key="2">
    <source>
        <dbReference type="Proteomes" id="UP001529510"/>
    </source>
</evidence>
<gene>
    <name evidence="1" type="ORF">M9458_007609</name>
</gene>
<evidence type="ECO:0000313" key="1">
    <source>
        <dbReference type="EMBL" id="KAL0199069.1"/>
    </source>
</evidence>
<feature type="non-terminal residue" evidence="1">
    <location>
        <position position="1"/>
    </location>
</feature>
<name>A0ABD0RKJ9_CIRMR</name>
<comment type="caution">
    <text evidence="1">The sequence shown here is derived from an EMBL/GenBank/DDBJ whole genome shotgun (WGS) entry which is preliminary data.</text>
</comment>
<dbReference type="AlphaFoldDB" id="A0ABD0RKJ9"/>
<organism evidence="1 2">
    <name type="scientific">Cirrhinus mrigala</name>
    <name type="common">Mrigala</name>
    <dbReference type="NCBI Taxonomy" id="683832"/>
    <lineage>
        <taxon>Eukaryota</taxon>
        <taxon>Metazoa</taxon>
        <taxon>Chordata</taxon>
        <taxon>Craniata</taxon>
        <taxon>Vertebrata</taxon>
        <taxon>Euteleostomi</taxon>
        <taxon>Actinopterygii</taxon>
        <taxon>Neopterygii</taxon>
        <taxon>Teleostei</taxon>
        <taxon>Ostariophysi</taxon>
        <taxon>Cypriniformes</taxon>
        <taxon>Cyprinidae</taxon>
        <taxon>Labeoninae</taxon>
        <taxon>Labeonini</taxon>
        <taxon>Cirrhinus</taxon>
    </lineage>
</organism>